<reference evidence="1 2" key="1">
    <citation type="submission" date="2021-07" db="EMBL/GenBank/DDBJ databases">
        <title>Paenibacillus radiodurans sp. nov., isolated from the southeastern edge of Tengger Desert.</title>
        <authorList>
            <person name="Zhang G."/>
        </authorList>
    </citation>
    <scope>NUCLEOTIDE SEQUENCE [LARGE SCALE GENOMIC DNA]</scope>
    <source>
        <strain evidence="1 2">CCM 7311</strain>
    </source>
</reference>
<protein>
    <recommendedName>
        <fullName evidence="3">YtxH domain-containing protein</fullName>
    </recommendedName>
</protein>
<feature type="non-terminal residue" evidence="1">
    <location>
        <position position="1"/>
    </location>
</feature>
<evidence type="ECO:0000313" key="1">
    <source>
        <dbReference type="EMBL" id="MBW7456553.1"/>
    </source>
</evidence>
<accession>A0ABS7C6N5</accession>
<evidence type="ECO:0008006" key="3">
    <source>
        <dbReference type="Google" id="ProtNLM"/>
    </source>
</evidence>
<dbReference type="Proteomes" id="UP001519887">
    <property type="component" value="Unassembled WGS sequence"/>
</dbReference>
<name>A0ABS7C6N5_9BACL</name>
<evidence type="ECO:0000313" key="2">
    <source>
        <dbReference type="Proteomes" id="UP001519887"/>
    </source>
</evidence>
<organism evidence="1 2">
    <name type="scientific">Paenibacillus sepulcri</name>
    <dbReference type="NCBI Taxonomy" id="359917"/>
    <lineage>
        <taxon>Bacteria</taxon>
        <taxon>Bacillati</taxon>
        <taxon>Bacillota</taxon>
        <taxon>Bacilli</taxon>
        <taxon>Bacillales</taxon>
        <taxon>Paenibacillaceae</taxon>
        <taxon>Paenibacillus</taxon>
    </lineage>
</organism>
<dbReference type="EMBL" id="JAHZIK010000607">
    <property type="protein sequence ID" value="MBW7456553.1"/>
    <property type="molecule type" value="Genomic_DNA"/>
</dbReference>
<gene>
    <name evidence="1" type="ORF">K0U00_21170</name>
</gene>
<comment type="caution">
    <text evidence="1">The sequence shown here is derived from an EMBL/GenBank/DDBJ whole genome shotgun (WGS) entry which is preliminary data.</text>
</comment>
<proteinExistence type="predicted"/>
<sequence length="69" mass="7544">IVKQVGSKAAILSDKAKDTAGSVIGSISSWRGSRKDELLEGIDLPEFDNTKEALKETLEEAKEEIQTIR</sequence>
<keyword evidence="2" id="KW-1185">Reference proteome</keyword>